<evidence type="ECO:0000256" key="5">
    <source>
        <dbReference type="ARBA" id="ARBA00023136"/>
    </source>
</evidence>
<dbReference type="InterPro" id="IPR001851">
    <property type="entry name" value="ABC_transp_permease"/>
</dbReference>
<keyword evidence="3 6" id="KW-0812">Transmembrane</keyword>
<feature type="transmembrane region" description="Helical" evidence="6">
    <location>
        <begin position="181"/>
        <end position="206"/>
    </location>
</feature>
<dbReference type="AlphaFoldDB" id="A0A7V1I529"/>
<comment type="subcellular location">
    <subcellularLocation>
        <location evidence="1">Cell membrane</location>
        <topology evidence="1">Multi-pass membrane protein</topology>
    </subcellularLocation>
</comment>
<sequence length="289" mass="31755">MNYILHLLIMIGIYLILAYSLNLVLGFGGLLSLCHAAFYGIGAYTYTLISMHFHLPFVLCIAASVLITGFLAFLVGIPGLKFRGDPFVLVTLGFQVIIFSILYNWVSLTKGPYGIAGIPRPEIFGLKIDSLFSYLGLVWISFLIIGIFFYFIYNSPFGLALKALREDERAAESLGKSAYHYFLYAFAISGAIAAIAGTLYATYVTYIDPTSFTVDESIFQIAILLVGGSGNLLGPAVGTVFMVLLPEALRFLGIPDSIAPNVRQMIYGLILIVLMYFRPQGIVGEFKVR</sequence>
<dbReference type="Proteomes" id="UP000886268">
    <property type="component" value="Unassembled WGS sequence"/>
</dbReference>
<dbReference type="GO" id="GO:0015658">
    <property type="term" value="F:branched-chain amino acid transmembrane transporter activity"/>
    <property type="evidence" value="ECO:0007669"/>
    <property type="project" value="InterPro"/>
</dbReference>
<evidence type="ECO:0000256" key="2">
    <source>
        <dbReference type="ARBA" id="ARBA00022475"/>
    </source>
</evidence>
<dbReference type="EMBL" id="DRKW01000305">
    <property type="protein sequence ID" value="HEB74597.1"/>
    <property type="molecule type" value="Genomic_DNA"/>
</dbReference>
<gene>
    <name evidence="7" type="ORF">ENJ03_05185</name>
</gene>
<evidence type="ECO:0000313" key="7">
    <source>
        <dbReference type="EMBL" id="HEB74597.1"/>
    </source>
</evidence>
<comment type="caution">
    <text evidence="7">The sequence shown here is derived from an EMBL/GenBank/DDBJ whole genome shotgun (WGS) entry which is preliminary data.</text>
</comment>
<proteinExistence type="predicted"/>
<keyword evidence="5 6" id="KW-0472">Membrane</keyword>
<feature type="transmembrane region" description="Helical" evidence="6">
    <location>
        <begin position="53"/>
        <end position="75"/>
    </location>
</feature>
<feature type="transmembrane region" description="Helical" evidence="6">
    <location>
        <begin position="218"/>
        <end position="245"/>
    </location>
</feature>
<dbReference type="GO" id="GO:0005886">
    <property type="term" value="C:plasma membrane"/>
    <property type="evidence" value="ECO:0007669"/>
    <property type="project" value="UniProtKB-SubCell"/>
</dbReference>
<keyword evidence="4 6" id="KW-1133">Transmembrane helix</keyword>
<protein>
    <submittedName>
        <fullName evidence="7">Branched-chain amino acid ABC transporter permease</fullName>
    </submittedName>
</protein>
<organism evidence="7">
    <name type="scientific">Desulfofervidus auxilii</name>
    <dbReference type="NCBI Taxonomy" id="1621989"/>
    <lineage>
        <taxon>Bacteria</taxon>
        <taxon>Pseudomonadati</taxon>
        <taxon>Thermodesulfobacteriota</taxon>
        <taxon>Candidatus Desulfofervidia</taxon>
        <taxon>Candidatus Desulfofervidales</taxon>
        <taxon>Candidatus Desulfofervidaceae</taxon>
        <taxon>Candidatus Desulfofervidus</taxon>
    </lineage>
</organism>
<accession>A0A7V1I529</accession>
<dbReference type="InterPro" id="IPR043428">
    <property type="entry name" value="LivM-like"/>
</dbReference>
<dbReference type="CDD" id="cd06581">
    <property type="entry name" value="TM_PBP1_LivM_like"/>
    <property type="match status" value="1"/>
</dbReference>
<evidence type="ECO:0000256" key="3">
    <source>
        <dbReference type="ARBA" id="ARBA00022692"/>
    </source>
</evidence>
<dbReference type="Pfam" id="PF02653">
    <property type="entry name" value="BPD_transp_2"/>
    <property type="match status" value="1"/>
</dbReference>
<keyword evidence="2" id="KW-1003">Cell membrane</keyword>
<evidence type="ECO:0000256" key="1">
    <source>
        <dbReference type="ARBA" id="ARBA00004651"/>
    </source>
</evidence>
<feature type="transmembrane region" description="Helical" evidence="6">
    <location>
        <begin position="266"/>
        <end position="283"/>
    </location>
</feature>
<evidence type="ECO:0000256" key="4">
    <source>
        <dbReference type="ARBA" id="ARBA00022989"/>
    </source>
</evidence>
<name>A0A7V1I529_DESA2</name>
<dbReference type="PANTHER" id="PTHR30482:SF20">
    <property type="entry name" value="HIGH-AFFINITY BRANCHED-CHAIN AMINO ACID TRANSPORT SYSTEM PERMEASE PROTEIN LIVM"/>
    <property type="match status" value="1"/>
</dbReference>
<evidence type="ECO:0000256" key="6">
    <source>
        <dbReference type="SAM" id="Phobius"/>
    </source>
</evidence>
<reference evidence="7" key="1">
    <citation type="journal article" date="2020" name="mSystems">
        <title>Genome- and Community-Level Interaction Insights into Carbon Utilization and Element Cycling Functions of Hydrothermarchaeota in Hydrothermal Sediment.</title>
        <authorList>
            <person name="Zhou Z."/>
            <person name="Liu Y."/>
            <person name="Xu W."/>
            <person name="Pan J."/>
            <person name="Luo Z.H."/>
            <person name="Li M."/>
        </authorList>
    </citation>
    <scope>NUCLEOTIDE SEQUENCE [LARGE SCALE GENOMIC DNA]</scope>
    <source>
        <strain evidence="7">HyVt-45</strain>
    </source>
</reference>
<feature type="transmembrane region" description="Helical" evidence="6">
    <location>
        <begin position="87"/>
        <end position="106"/>
    </location>
</feature>
<dbReference type="PANTHER" id="PTHR30482">
    <property type="entry name" value="HIGH-AFFINITY BRANCHED-CHAIN AMINO ACID TRANSPORT SYSTEM PERMEASE"/>
    <property type="match status" value="1"/>
</dbReference>
<feature type="transmembrane region" description="Helical" evidence="6">
    <location>
        <begin position="7"/>
        <end position="33"/>
    </location>
</feature>
<feature type="transmembrane region" description="Helical" evidence="6">
    <location>
        <begin position="131"/>
        <end position="153"/>
    </location>
</feature>